<keyword evidence="1" id="KW-0812">Transmembrane</keyword>
<feature type="transmembrane region" description="Helical" evidence="1">
    <location>
        <begin position="45"/>
        <end position="65"/>
    </location>
</feature>
<evidence type="ECO:0000256" key="1">
    <source>
        <dbReference type="SAM" id="Phobius"/>
    </source>
</evidence>
<dbReference type="HOGENOM" id="CLU_634129_0_0_9"/>
<protein>
    <recommendedName>
        <fullName evidence="2">Zinc-ribbon domain-containing protein</fullName>
    </recommendedName>
</protein>
<evidence type="ECO:0000259" key="2">
    <source>
        <dbReference type="Pfam" id="PF13240"/>
    </source>
</evidence>
<organism evidence="3 4">
    <name type="scientific">Butyrivibrio proteoclasticus (strain ATCC 51982 / DSM 14932 / B316)</name>
    <name type="common">Clostridium proteoclasticum</name>
    <dbReference type="NCBI Taxonomy" id="515622"/>
    <lineage>
        <taxon>Bacteria</taxon>
        <taxon>Bacillati</taxon>
        <taxon>Bacillota</taxon>
        <taxon>Clostridia</taxon>
        <taxon>Lachnospirales</taxon>
        <taxon>Lachnospiraceae</taxon>
        <taxon>Butyrivibrio</taxon>
    </lineage>
</organism>
<dbReference type="RefSeq" id="WP_013281747.1">
    <property type="nucleotide sequence ID" value="NC_014387.1"/>
</dbReference>
<dbReference type="KEGG" id="bpb:bpr_I2361"/>
<proteinExistence type="predicted"/>
<dbReference type="InterPro" id="IPR026870">
    <property type="entry name" value="Zinc_ribbon_dom"/>
</dbReference>
<name>E0RZ22_BUTPB</name>
<keyword evidence="4" id="KW-1185">Reference proteome</keyword>
<keyword evidence="1" id="KW-1133">Transmembrane helix</keyword>
<evidence type="ECO:0000313" key="4">
    <source>
        <dbReference type="Proteomes" id="UP000001299"/>
    </source>
</evidence>
<sequence>MYCQNCGEKINDKESSCPYCGSIIDIKNDGNDSEKKRIMNNRGGIIYLVALVFVAVCVLALYIYINTYEYEVETMWLEGALRNTEEKMFCIFPDDILSHYARNNDLFEDTMGLPQKAIVYSYDGDEYKELKEYDCGLAAMVEYDNVVVNYKKDKNKRISELEWDEYDEIEHYSFFYTKSDHLSYILEDSLDTESRVMAIVFDNRAYEKNAMVNWATNGVWASYACIHSTQNNVVGGDTIDVKCRKDGLVSELYCYDELMNLVMKYDFDYNEDGFFTQIIATDNTGENVLECIYSYLYDNEGRVLKENCSETWKENERLQTVKESSSYNFNFAYLDNNLSEIEMERKYESGTIAHTICFDVFGNELGEDVNKILYEKDSSGKIVSAKISYKNSDGVRKIEYDKNGNVSSVTDFDDREIVRKVRFQYKKNRGKR</sequence>
<dbReference type="STRING" id="515622.bpr_I2361"/>
<dbReference type="Pfam" id="PF13240">
    <property type="entry name" value="Zn_Ribbon_1"/>
    <property type="match status" value="1"/>
</dbReference>
<evidence type="ECO:0000313" key="3">
    <source>
        <dbReference type="EMBL" id="ADL35094.1"/>
    </source>
</evidence>
<feature type="domain" description="Zinc-ribbon" evidence="2">
    <location>
        <begin position="2"/>
        <end position="22"/>
    </location>
</feature>
<dbReference type="AlphaFoldDB" id="E0RZ22"/>
<dbReference type="EMBL" id="CP001810">
    <property type="protein sequence ID" value="ADL35094.1"/>
    <property type="molecule type" value="Genomic_DNA"/>
</dbReference>
<reference evidence="3 4" key="1">
    <citation type="journal article" date="2010" name="PLoS ONE">
        <title>The glycobiome of the rumen bacterium Butyrivibrio proteoclasticus B316(T) highlights adaptation to a polysaccharide-rich environment.</title>
        <authorList>
            <person name="Kelly W.J."/>
            <person name="Leahy S.C."/>
            <person name="Altermann E."/>
            <person name="Yeoman C.J."/>
            <person name="Dunne J.C."/>
            <person name="Kong Z."/>
            <person name="Pacheco D.M."/>
            <person name="Li D."/>
            <person name="Noel S.J."/>
            <person name="Moon C.D."/>
            <person name="Cookson A.L."/>
            <person name="Attwood G.T."/>
        </authorList>
    </citation>
    <scope>NUCLEOTIDE SEQUENCE [LARGE SCALE GENOMIC DNA]</scope>
    <source>
        <strain evidence="4">ATCC 51982 / DSM 14932 / B316</strain>
    </source>
</reference>
<gene>
    <name evidence="3" type="ordered locus">bpr_I2361</name>
</gene>
<keyword evidence="1" id="KW-0472">Membrane</keyword>
<accession>E0RZ22</accession>
<dbReference type="Proteomes" id="UP000001299">
    <property type="component" value="Chromosome 1"/>
</dbReference>